<dbReference type="PANTHER" id="PTHR33392">
    <property type="entry name" value="POLYISOPRENYL-TEICHOIC ACID--PEPTIDOGLYCAN TEICHOIC ACID TRANSFERASE TAGU"/>
    <property type="match status" value="1"/>
</dbReference>
<accession>A0A4Z0GVV2</accession>
<name>A0A4Z0GVV2_9BACI</name>
<sequence>MSRVEKRKKKKRGRWWKILLLIVLVIGGATLAYGFSVYSGAKQTVNKEMHEQVSSIDVTQTKAKIDKREPLNILLMGVDERDGDVGRSDALMVMTVDPENERSQLISIPRDTRTEMVGNDPQSGNLDKINHAYAFGGTDMAVQTVENFLDIELDYYAKVNMEGLADMVDALGGITVTNDFQWSRAGFNFPEGELTLNGEETMQFVRMRKQDPKGDLGRNGRQREAIQGIMEKGANIGAVNKIGDIMNVLGSNVKTNMDFETMRNLALNYSDARKSMTTYQMSGSGTKIGGIYYLQIPEQEVNDVHKMITDYNS</sequence>
<keyword evidence="4" id="KW-0472">Membrane</keyword>
<dbReference type="Gene3D" id="3.40.630.190">
    <property type="entry name" value="LCP protein"/>
    <property type="match status" value="1"/>
</dbReference>
<evidence type="ECO:0000313" key="7">
    <source>
        <dbReference type="Proteomes" id="UP000297982"/>
    </source>
</evidence>
<evidence type="ECO:0000256" key="4">
    <source>
        <dbReference type="ARBA" id="ARBA00022989"/>
    </source>
</evidence>
<dbReference type="AlphaFoldDB" id="A0A4Z0GVV2"/>
<evidence type="ECO:0000259" key="5">
    <source>
        <dbReference type="Pfam" id="PF03816"/>
    </source>
</evidence>
<protein>
    <submittedName>
        <fullName evidence="6">Transcriptional regulator LytR</fullName>
    </submittedName>
</protein>
<gene>
    <name evidence="6" type="ORF">E4663_16265</name>
</gene>
<keyword evidence="4" id="KW-1133">Transmembrane helix</keyword>
<dbReference type="RefSeq" id="WP_135328393.1">
    <property type="nucleotide sequence ID" value="NZ_SRJC01000005.1"/>
</dbReference>
<dbReference type="InterPro" id="IPR050922">
    <property type="entry name" value="LytR/CpsA/Psr_CW_biosynth"/>
</dbReference>
<keyword evidence="2" id="KW-0812">Transmembrane</keyword>
<comment type="similarity">
    <text evidence="1">Belongs to the LytR/CpsA/Psr (LCP) family.</text>
</comment>
<organism evidence="6 7">
    <name type="scientific">Halobacillus salinus</name>
    <dbReference type="NCBI Taxonomy" id="192814"/>
    <lineage>
        <taxon>Bacteria</taxon>
        <taxon>Bacillati</taxon>
        <taxon>Bacillota</taxon>
        <taxon>Bacilli</taxon>
        <taxon>Bacillales</taxon>
        <taxon>Bacillaceae</taxon>
        <taxon>Halobacillus</taxon>
    </lineage>
</organism>
<dbReference type="NCBIfam" id="TIGR00350">
    <property type="entry name" value="lytR_cpsA_psr"/>
    <property type="match status" value="1"/>
</dbReference>
<evidence type="ECO:0000256" key="2">
    <source>
        <dbReference type="ARBA" id="ARBA00022692"/>
    </source>
</evidence>
<evidence type="ECO:0000313" key="6">
    <source>
        <dbReference type="EMBL" id="TGB01708.1"/>
    </source>
</evidence>
<dbReference type="STRING" id="192814.GCA_900166575_03175"/>
<feature type="domain" description="Cell envelope-related transcriptional attenuator" evidence="5">
    <location>
        <begin position="87"/>
        <end position="233"/>
    </location>
</feature>
<dbReference type="Proteomes" id="UP000297982">
    <property type="component" value="Unassembled WGS sequence"/>
</dbReference>
<dbReference type="EMBL" id="SRJC01000005">
    <property type="protein sequence ID" value="TGB01708.1"/>
    <property type="molecule type" value="Genomic_DNA"/>
</dbReference>
<comment type="caution">
    <text evidence="6">The sequence shown here is derived from an EMBL/GenBank/DDBJ whole genome shotgun (WGS) entry which is preliminary data.</text>
</comment>
<evidence type="ECO:0000256" key="1">
    <source>
        <dbReference type="ARBA" id="ARBA00006068"/>
    </source>
</evidence>
<keyword evidence="7" id="KW-1185">Reference proteome</keyword>
<dbReference type="PANTHER" id="PTHR33392:SF6">
    <property type="entry name" value="POLYISOPRENYL-TEICHOIC ACID--PEPTIDOGLYCAN TEICHOIC ACID TRANSFERASE TAGU"/>
    <property type="match status" value="1"/>
</dbReference>
<dbReference type="Pfam" id="PF03816">
    <property type="entry name" value="LytR_cpsA_psr"/>
    <property type="match status" value="1"/>
</dbReference>
<dbReference type="InterPro" id="IPR004474">
    <property type="entry name" value="LytR_CpsA_psr"/>
</dbReference>
<keyword evidence="3" id="KW-0735">Signal-anchor</keyword>
<dbReference type="GO" id="GO:0071555">
    <property type="term" value="P:cell wall organization"/>
    <property type="evidence" value="ECO:0007669"/>
    <property type="project" value="UniProtKB-KW"/>
</dbReference>
<evidence type="ECO:0000256" key="3">
    <source>
        <dbReference type="ARBA" id="ARBA00022968"/>
    </source>
</evidence>
<proteinExistence type="inferred from homology"/>
<reference evidence="6 7" key="1">
    <citation type="journal article" date="2003" name="Int. J. Syst. Evol. Microbiol.">
        <title>Halobacillus salinus sp. nov., isolated from a salt lake on the coast of the East Sea in Korea.</title>
        <authorList>
            <person name="Yoon J.H."/>
            <person name="Kang K.H."/>
            <person name="Park Y.H."/>
        </authorList>
    </citation>
    <scope>NUCLEOTIDE SEQUENCE [LARGE SCALE GENOMIC DNA]</scope>
    <source>
        <strain evidence="6 7">HSL-3</strain>
    </source>
</reference>